<keyword evidence="2" id="KW-1185">Reference proteome</keyword>
<dbReference type="EMBL" id="CM047583">
    <property type="protein sequence ID" value="KAI9912382.1"/>
    <property type="molecule type" value="Genomic_DNA"/>
</dbReference>
<gene>
    <name evidence="1" type="ORF">PsorP6_005682</name>
</gene>
<accession>A0ACC0W0V1</accession>
<organism evidence="1 2">
    <name type="scientific">Peronosclerospora sorghi</name>
    <dbReference type="NCBI Taxonomy" id="230839"/>
    <lineage>
        <taxon>Eukaryota</taxon>
        <taxon>Sar</taxon>
        <taxon>Stramenopiles</taxon>
        <taxon>Oomycota</taxon>
        <taxon>Peronosporomycetes</taxon>
        <taxon>Peronosporales</taxon>
        <taxon>Peronosporaceae</taxon>
        <taxon>Peronosclerospora</taxon>
    </lineage>
</organism>
<evidence type="ECO:0000313" key="2">
    <source>
        <dbReference type="Proteomes" id="UP001163321"/>
    </source>
</evidence>
<dbReference type="Proteomes" id="UP001163321">
    <property type="component" value="Chromosome 4"/>
</dbReference>
<proteinExistence type="predicted"/>
<name>A0ACC0W0V1_9STRA</name>
<sequence length="94" mass="11321">MEFFRRLGERHEQLKNKIHRTRIPLSRNGQRFMGLVYFITPIIGGYYVMKWAEHRADANFRREEEEIRRAAGSNAMHVAQQNQQLKKLLHDQQQ</sequence>
<protein>
    <submittedName>
        <fullName evidence="1">Uncharacterized protein</fullName>
    </submittedName>
</protein>
<evidence type="ECO:0000313" key="1">
    <source>
        <dbReference type="EMBL" id="KAI9912382.1"/>
    </source>
</evidence>
<reference evidence="1 2" key="1">
    <citation type="journal article" date="2022" name="bioRxiv">
        <title>The genome of the oomycete Peronosclerospora sorghi, a cosmopolitan pathogen of maize and sorghum, is inflated with dispersed pseudogenes.</title>
        <authorList>
            <person name="Fletcher K."/>
            <person name="Martin F."/>
            <person name="Isakeit T."/>
            <person name="Cavanaugh K."/>
            <person name="Magill C."/>
            <person name="Michelmore R."/>
        </authorList>
    </citation>
    <scope>NUCLEOTIDE SEQUENCE [LARGE SCALE GENOMIC DNA]</scope>
    <source>
        <strain evidence="1">P6</strain>
    </source>
</reference>
<comment type="caution">
    <text evidence="1">The sequence shown here is derived from an EMBL/GenBank/DDBJ whole genome shotgun (WGS) entry which is preliminary data.</text>
</comment>